<dbReference type="InterPro" id="IPR040092">
    <property type="entry name" value="TBRG1"/>
</dbReference>
<dbReference type="GO" id="GO:0005634">
    <property type="term" value="C:nucleus"/>
    <property type="evidence" value="ECO:0007669"/>
    <property type="project" value="UniProtKB-SubCell"/>
</dbReference>
<gene>
    <name evidence="4" type="ORF">ACH5RR_030425</name>
</gene>
<protein>
    <recommendedName>
        <fullName evidence="6">DNA binding protein</fullName>
    </recommendedName>
</protein>
<keyword evidence="2" id="KW-0539">Nucleus</keyword>
<feature type="region of interest" description="Disordered" evidence="3">
    <location>
        <begin position="200"/>
        <end position="228"/>
    </location>
</feature>
<feature type="region of interest" description="Disordered" evidence="3">
    <location>
        <begin position="273"/>
        <end position="313"/>
    </location>
</feature>
<dbReference type="InterPro" id="IPR036322">
    <property type="entry name" value="WD40_repeat_dom_sf"/>
</dbReference>
<dbReference type="Gene3D" id="3.30.160.360">
    <property type="match status" value="1"/>
</dbReference>
<reference evidence="4 5" key="1">
    <citation type="submission" date="2024-11" db="EMBL/GenBank/DDBJ databases">
        <title>A near-complete genome assembly of Cinchona calisaya.</title>
        <authorList>
            <person name="Lian D.C."/>
            <person name="Zhao X.W."/>
            <person name="Wei L."/>
        </authorList>
    </citation>
    <scope>NUCLEOTIDE SEQUENCE [LARGE SCALE GENOMIC DNA]</scope>
    <source>
        <tissue evidence="4">Nenye</tissue>
    </source>
</reference>
<dbReference type="Pfam" id="PF05965">
    <property type="entry name" value="FYRC"/>
    <property type="match status" value="1"/>
</dbReference>
<dbReference type="PANTHER" id="PTHR22715:SF1">
    <property type="entry name" value="DNA BINDING PROTEIN"/>
    <property type="match status" value="1"/>
</dbReference>
<feature type="compositionally biased region" description="Basic and acidic residues" evidence="3">
    <location>
        <begin position="200"/>
        <end position="213"/>
    </location>
</feature>
<evidence type="ECO:0008006" key="6">
    <source>
        <dbReference type="Google" id="ProtNLM"/>
    </source>
</evidence>
<evidence type="ECO:0000256" key="2">
    <source>
        <dbReference type="ARBA" id="ARBA00023242"/>
    </source>
</evidence>
<feature type="region of interest" description="Disordered" evidence="3">
    <location>
        <begin position="396"/>
        <end position="423"/>
    </location>
</feature>
<dbReference type="PROSITE" id="PS51542">
    <property type="entry name" value="FYRN"/>
    <property type="match status" value="1"/>
</dbReference>
<dbReference type="Proteomes" id="UP001630127">
    <property type="component" value="Unassembled WGS sequence"/>
</dbReference>
<accession>A0ABD2YVX2</accession>
<dbReference type="PANTHER" id="PTHR22715">
    <property type="entry name" value="TRANSFORMING GROWTH FACTOR BETA REGULATED GENE 1"/>
    <property type="match status" value="1"/>
</dbReference>
<dbReference type="AlphaFoldDB" id="A0ABD2YVX2"/>
<dbReference type="SUPFAM" id="SSF50978">
    <property type="entry name" value="WD40 repeat-like"/>
    <property type="match status" value="1"/>
</dbReference>
<name>A0ABD2YVX2_9GENT</name>
<sequence length="1076" mass="118719">MSNAGEEKSDGLEIISIGKLYAGAWERKYWSSSRGKDRYPYPVGFKAVRTQNGVTYRMEICEGVKGPLFTISSNDGLSCSGQTPDIAWDSFQKKSCSRVKFWHGKRFSCTIDGIEFFGFKNAFVQRLLRELVANVGGTAEQNLLLSGFCNEASETRVPIQLTEFSLDNDMLPDLAKPRVTGKRSRKEKIIKLVSKSETDLKRVRTQNRDHDADPSSCGMMSQADNNDRFSSIIPTSQEENEGSLLRSTKLESMIEEEELLASVRDHLPSNSFDASDHFTVDDDFPQEQSKPVNSGSSTSIGHEGNLPKNSESLDRSKISVVPLFNCSIREDEEGESICPKTFHDSELCVPDTLDNPPGYSSNSFPHQVNKEVHTEDSCKLEDVIATDLAIPEVLATESESLREDEMGTSNSNASSEKGDSDSVGQEIAKSMMTVLLPRALPLLKTFSRKKKKNVKPSEMSTHITMAEHDKIDKVASPVRELKENPELDQNKKASVSVRNHEDDCCIKSVVPDSFDCDESGNLAYKKLCLLETSDRKTSIHCKTELLLEHGIDECNDSSSKTSLGFTFPSKKDTFRNVSKNSLCAVKQPAEDDTKTFPDYSEDILDPTTSFLDQELADFDMPTPSSLIQRVSCSDDVAQKQEVKDSSKVNNSGTWKHNAKLQDVLKLVACYVHPMPILALLLSTVGDKIYVCVICGSLAREDKVLFIYNAPVTGEKTGYPSFVGHASVILPMSEDALGSNQIAVDSSGLQFTPDGQSLVLLNSIKMPCCREGNIHCPCPSCCLDFFERNAVKIVHVKVGYVSVVNKLKTAQNVRCILVCEPNHLVAAENNGKIYLWVMDSTWSSQMEECHLPVPENWTSLTELKKIPNSASLIIGHNGFGEFSLWDIQKRILVSKFSAPSTTISKCVPISLFQWQRKGTVPPHSNQAELINEVLDATKMWFSRGDSELVQPIDSEDLAIWLIISTVSHPEFQCGYQSGDWEMDSAGSWRLALLVKNMVVIGSPLDLRASATGASVGHGIIGRSDGLVYMWELSTGIKVSNLYQFKGSGVSCIATDNSTSGALAVASDGGELLVYTYR</sequence>
<feature type="compositionally biased region" description="Polar residues" evidence="3">
    <location>
        <begin position="218"/>
        <end position="228"/>
    </location>
</feature>
<dbReference type="InterPro" id="IPR003889">
    <property type="entry name" value="FYrich_C"/>
</dbReference>
<evidence type="ECO:0000313" key="5">
    <source>
        <dbReference type="Proteomes" id="UP001630127"/>
    </source>
</evidence>
<comment type="caution">
    <text evidence="4">The sequence shown here is derived from an EMBL/GenBank/DDBJ whole genome shotgun (WGS) entry which is preliminary data.</text>
</comment>
<dbReference type="InterPro" id="IPR003888">
    <property type="entry name" value="FYrich_N"/>
</dbReference>
<dbReference type="EMBL" id="JBJUIK010000012">
    <property type="protein sequence ID" value="KAL3511024.1"/>
    <property type="molecule type" value="Genomic_DNA"/>
</dbReference>
<dbReference type="GO" id="GO:0048731">
    <property type="term" value="P:system development"/>
    <property type="evidence" value="ECO:0007669"/>
    <property type="project" value="UniProtKB-ARBA"/>
</dbReference>
<organism evidence="4 5">
    <name type="scientific">Cinchona calisaya</name>
    <dbReference type="NCBI Taxonomy" id="153742"/>
    <lineage>
        <taxon>Eukaryota</taxon>
        <taxon>Viridiplantae</taxon>
        <taxon>Streptophyta</taxon>
        <taxon>Embryophyta</taxon>
        <taxon>Tracheophyta</taxon>
        <taxon>Spermatophyta</taxon>
        <taxon>Magnoliopsida</taxon>
        <taxon>eudicotyledons</taxon>
        <taxon>Gunneridae</taxon>
        <taxon>Pentapetalae</taxon>
        <taxon>asterids</taxon>
        <taxon>lamiids</taxon>
        <taxon>Gentianales</taxon>
        <taxon>Rubiaceae</taxon>
        <taxon>Cinchonoideae</taxon>
        <taxon>Cinchoneae</taxon>
        <taxon>Cinchona</taxon>
    </lineage>
</organism>
<dbReference type="Gene3D" id="2.130.10.10">
    <property type="entry name" value="YVTN repeat-like/Quinoprotein amine dehydrogenase"/>
    <property type="match status" value="1"/>
</dbReference>
<evidence type="ECO:0000256" key="1">
    <source>
        <dbReference type="ARBA" id="ARBA00004123"/>
    </source>
</evidence>
<feature type="compositionally biased region" description="Polar residues" evidence="3">
    <location>
        <begin position="286"/>
        <end position="300"/>
    </location>
</feature>
<dbReference type="PROSITE" id="PS51543">
    <property type="entry name" value="FYRC"/>
    <property type="match status" value="1"/>
</dbReference>
<dbReference type="GO" id="GO:0140993">
    <property type="term" value="F:histone modifying activity"/>
    <property type="evidence" value="ECO:0007669"/>
    <property type="project" value="UniProtKB-ARBA"/>
</dbReference>
<dbReference type="InterPro" id="IPR015943">
    <property type="entry name" value="WD40/YVTN_repeat-like_dom_sf"/>
</dbReference>
<evidence type="ECO:0000313" key="4">
    <source>
        <dbReference type="EMBL" id="KAL3511024.1"/>
    </source>
</evidence>
<keyword evidence="5" id="KW-1185">Reference proteome</keyword>
<comment type="subcellular location">
    <subcellularLocation>
        <location evidence="1">Nucleus</location>
    </subcellularLocation>
</comment>
<proteinExistence type="predicted"/>
<evidence type="ECO:0000256" key="3">
    <source>
        <dbReference type="SAM" id="MobiDB-lite"/>
    </source>
</evidence>